<dbReference type="NCBIfam" id="TIGR03679">
    <property type="entry name" value="arCOG00187"/>
    <property type="match status" value="1"/>
</dbReference>
<protein>
    <submittedName>
        <fullName evidence="2">Diphthine--ammonia ligase</fullName>
        <ecNumber evidence="2">6.3.1.14</ecNumber>
    </submittedName>
</protein>
<dbReference type="InterPro" id="IPR014729">
    <property type="entry name" value="Rossmann-like_a/b/a_fold"/>
</dbReference>
<dbReference type="Gene3D" id="3.40.50.620">
    <property type="entry name" value="HUPs"/>
    <property type="match status" value="1"/>
</dbReference>
<dbReference type="PANTHER" id="PTHR12196:SF2">
    <property type="entry name" value="DIPHTHINE--AMMONIA LIGASE"/>
    <property type="match status" value="1"/>
</dbReference>
<dbReference type="SUPFAM" id="SSF52402">
    <property type="entry name" value="Adenine nucleotide alpha hydrolases-like"/>
    <property type="match status" value="1"/>
</dbReference>
<dbReference type="Proteomes" id="UP001257060">
    <property type="component" value="Unassembled WGS sequence"/>
</dbReference>
<dbReference type="GO" id="GO:0017178">
    <property type="term" value="F:diphthine-ammonia ligase activity"/>
    <property type="evidence" value="ECO:0007669"/>
    <property type="project" value="UniProtKB-EC"/>
</dbReference>
<proteinExistence type="predicted"/>
<dbReference type="PANTHER" id="PTHR12196">
    <property type="entry name" value="DOMAIN OF UNKNOWN FUNCTION 71 DUF71 -CONTAINING PROTEIN"/>
    <property type="match status" value="1"/>
</dbReference>
<dbReference type="InterPro" id="IPR002761">
    <property type="entry name" value="Diphthami_syn_dom"/>
</dbReference>
<name>A0ABU2GDV1_9EURY</name>
<dbReference type="RefSeq" id="WP_310923096.1">
    <property type="nucleotide sequence ID" value="NZ_JAMQOP010000001.1"/>
</dbReference>
<reference evidence="2 3" key="1">
    <citation type="submission" date="2022-06" db="EMBL/GenBank/DDBJ databases">
        <title>Halogeometricum sp. a new haloarchaeum isolate from saline soil.</title>
        <authorList>
            <person name="Strakova D."/>
            <person name="Galisteo C."/>
            <person name="Sanchez-Porro C."/>
            <person name="Ventosa A."/>
        </authorList>
    </citation>
    <scope>NUCLEOTIDE SEQUENCE [LARGE SCALE GENOMIC DNA]</scope>
    <source>
        <strain evidence="2 3">S1BR25-6</strain>
    </source>
</reference>
<comment type="caution">
    <text evidence="2">The sequence shown here is derived from an EMBL/GenBank/DDBJ whole genome shotgun (WGS) entry which is preliminary data.</text>
</comment>
<keyword evidence="3" id="KW-1185">Reference proteome</keyword>
<accession>A0ABU2GDV1</accession>
<dbReference type="Pfam" id="PF01902">
    <property type="entry name" value="Diphthami_syn_2"/>
    <property type="match status" value="1"/>
</dbReference>
<sequence>MTESGDWVGLFSGGKDSSWALYRALEAGLNVTRLLTVHPGEDSESYMYHVPATHLASLAAESVGIDLVEVTPEDLGATDATDSGEQGDAELEPLEAALRDLSSDLNLAGVTAGAIESEFQTNRIQAMCDRLDIDLFAPLWRENPRELGEAMLDAGFEITIVQVAAHGLDESWLGRTLDREALDELVELQERYGVHPLGEGGEFETFVTDAPHMSRPIELEYETVWEGTRGRIDVTDARLGERAGAGKNENEDEA</sequence>
<dbReference type="InterPro" id="IPR022427">
    <property type="entry name" value="MJ0570_ATP-bd"/>
</dbReference>
<organism evidence="2 3">
    <name type="scientific">Halogeometricum salsisoli</name>
    <dbReference type="NCBI Taxonomy" id="2950536"/>
    <lineage>
        <taxon>Archaea</taxon>
        <taxon>Methanobacteriati</taxon>
        <taxon>Methanobacteriota</taxon>
        <taxon>Stenosarchaea group</taxon>
        <taxon>Halobacteria</taxon>
        <taxon>Halobacteriales</taxon>
        <taxon>Haloferacaceae</taxon>
        <taxon>Halogeometricum</taxon>
    </lineage>
</organism>
<dbReference type="Gene3D" id="3.90.1490.10">
    <property type="entry name" value="putative n-type atp pyrophosphatase, domain 2"/>
    <property type="match status" value="1"/>
</dbReference>
<dbReference type="CDD" id="cd01994">
    <property type="entry name" value="AANH_PF0828-like"/>
    <property type="match status" value="1"/>
</dbReference>
<dbReference type="NCBIfam" id="TIGR00290">
    <property type="entry name" value="MJ0570_dom"/>
    <property type="match status" value="1"/>
</dbReference>
<dbReference type="InterPro" id="IPR030662">
    <property type="entry name" value="DPH6/MJ0570"/>
</dbReference>
<dbReference type="EMBL" id="JAMQOP010000001">
    <property type="protein sequence ID" value="MDS0298283.1"/>
    <property type="molecule type" value="Genomic_DNA"/>
</dbReference>
<evidence type="ECO:0000259" key="1">
    <source>
        <dbReference type="Pfam" id="PF01902"/>
    </source>
</evidence>
<dbReference type="EC" id="6.3.1.14" evidence="2"/>
<keyword evidence="2" id="KW-0436">Ligase</keyword>
<evidence type="ECO:0000313" key="3">
    <source>
        <dbReference type="Proteomes" id="UP001257060"/>
    </source>
</evidence>
<feature type="domain" description="Diphthamide synthase" evidence="1">
    <location>
        <begin position="9"/>
        <end position="238"/>
    </location>
</feature>
<gene>
    <name evidence="2" type="ORF">NDI76_05975</name>
</gene>
<evidence type="ECO:0000313" key="2">
    <source>
        <dbReference type="EMBL" id="MDS0298283.1"/>
    </source>
</evidence>
<dbReference type="PIRSF" id="PIRSF039123">
    <property type="entry name" value="Diphthamide_synthase"/>
    <property type="match status" value="1"/>
</dbReference>